<reference evidence="3 4" key="1">
    <citation type="submission" date="2019-01" db="EMBL/GenBank/DDBJ databases">
        <authorList>
            <person name="Chen W.-M."/>
        </authorList>
    </citation>
    <scope>NUCLEOTIDE SEQUENCE [LARGE SCALE GENOMIC DNA]</scope>
    <source>
        <strain evidence="3 4">CCP-6</strain>
    </source>
</reference>
<accession>A0A437LZJ5</accession>
<feature type="compositionally biased region" description="Low complexity" evidence="1">
    <location>
        <begin position="150"/>
        <end position="175"/>
    </location>
</feature>
<proteinExistence type="predicted"/>
<evidence type="ECO:0000256" key="2">
    <source>
        <dbReference type="SAM" id="SignalP"/>
    </source>
</evidence>
<dbReference type="OrthoDB" id="7270931at2"/>
<keyword evidence="4" id="KW-1185">Reference proteome</keyword>
<dbReference type="Proteomes" id="UP000282957">
    <property type="component" value="Unassembled WGS sequence"/>
</dbReference>
<evidence type="ECO:0000313" key="3">
    <source>
        <dbReference type="EMBL" id="RVT90684.1"/>
    </source>
</evidence>
<dbReference type="AlphaFoldDB" id="A0A437LZJ5"/>
<dbReference type="RefSeq" id="WP_127789952.1">
    <property type="nucleotide sequence ID" value="NZ_SACL01000012.1"/>
</dbReference>
<evidence type="ECO:0008006" key="5">
    <source>
        <dbReference type="Google" id="ProtNLM"/>
    </source>
</evidence>
<gene>
    <name evidence="3" type="ORF">EOD42_23055</name>
</gene>
<evidence type="ECO:0000256" key="1">
    <source>
        <dbReference type="SAM" id="MobiDB-lite"/>
    </source>
</evidence>
<evidence type="ECO:0000313" key="4">
    <source>
        <dbReference type="Proteomes" id="UP000282957"/>
    </source>
</evidence>
<keyword evidence="2" id="KW-0732">Signal</keyword>
<feature type="signal peptide" evidence="2">
    <location>
        <begin position="1"/>
        <end position="22"/>
    </location>
</feature>
<comment type="caution">
    <text evidence="3">The sequence shown here is derived from an EMBL/GenBank/DDBJ whole genome shotgun (WGS) entry which is preliminary data.</text>
</comment>
<name>A0A437LZJ5_9PROT</name>
<organism evidence="3 4">
    <name type="scientific">Rhodovarius crocodyli</name>
    <dbReference type="NCBI Taxonomy" id="1979269"/>
    <lineage>
        <taxon>Bacteria</taxon>
        <taxon>Pseudomonadati</taxon>
        <taxon>Pseudomonadota</taxon>
        <taxon>Alphaproteobacteria</taxon>
        <taxon>Acetobacterales</taxon>
        <taxon>Roseomonadaceae</taxon>
        <taxon>Rhodovarius</taxon>
    </lineage>
</organism>
<dbReference type="EMBL" id="SACL01000012">
    <property type="protein sequence ID" value="RVT90684.1"/>
    <property type="molecule type" value="Genomic_DNA"/>
</dbReference>
<feature type="region of interest" description="Disordered" evidence="1">
    <location>
        <begin position="146"/>
        <end position="191"/>
    </location>
</feature>
<sequence length="191" mass="20576">MSPIRTVMTGLLAASLATPAFANGPTCATPEERSALDIRALQSQLMVLALTCQQEEQYNRFVTQHRGTLGSVYNQVQRHFRRVYGGAGQRRLDEYITNTANGHSQVGISQGSLFCSNQAGLFPAALASTTRDQLAQLSQQRQISQVYSPTACGTATRSASSTTHRPANARPAQRPAAERQARPASSTAPRS</sequence>
<protein>
    <recommendedName>
        <fullName evidence="5">DUF1311 domain-containing protein</fullName>
    </recommendedName>
</protein>
<feature type="chain" id="PRO_5019012693" description="DUF1311 domain-containing protein" evidence="2">
    <location>
        <begin position="23"/>
        <end position="191"/>
    </location>
</feature>